<reference evidence="3" key="1">
    <citation type="journal article" date="2016" name="Nat. Commun.">
        <title>The Gonium pectorale genome demonstrates co-option of cell cycle regulation during the evolution of multicellularity.</title>
        <authorList>
            <person name="Hanschen E.R."/>
            <person name="Marriage T.N."/>
            <person name="Ferris P.J."/>
            <person name="Hamaji T."/>
            <person name="Toyoda A."/>
            <person name="Fujiyama A."/>
            <person name="Neme R."/>
            <person name="Noguchi H."/>
            <person name="Minakuchi Y."/>
            <person name="Suzuki M."/>
            <person name="Kawai-Toyooka H."/>
            <person name="Smith D.R."/>
            <person name="Sparks H."/>
            <person name="Anderson J."/>
            <person name="Bakaric R."/>
            <person name="Luria V."/>
            <person name="Karger A."/>
            <person name="Kirschner M.W."/>
            <person name="Durand P.M."/>
            <person name="Michod R.E."/>
            <person name="Nozaki H."/>
            <person name="Olson B.J."/>
        </authorList>
    </citation>
    <scope>NUCLEOTIDE SEQUENCE [LARGE SCALE GENOMIC DNA]</scope>
    <source>
        <strain evidence="3">NIES-2863</strain>
    </source>
</reference>
<protein>
    <submittedName>
        <fullName evidence="2">Uncharacterized protein</fullName>
    </submittedName>
</protein>
<feature type="region of interest" description="Disordered" evidence="1">
    <location>
        <begin position="102"/>
        <end position="144"/>
    </location>
</feature>
<evidence type="ECO:0000313" key="2">
    <source>
        <dbReference type="EMBL" id="KXZ46322.1"/>
    </source>
</evidence>
<dbReference type="Proteomes" id="UP000075714">
    <property type="component" value="Unassembled WGS sequence"/>
</dbReference>
<name>A0A150G901_GONPE</name>
<organism evidence="2 3">
    <name type="scientific">Gonium pectorale</name>
    <name type="common">Green alga</name>
    <dbReference type="NCBI Taxonomy" id="33097"/>
    <lineage>
        <taxon>Eukaryota</taxon>
        <taxon>Viridiplantae</taxon>
        <taxon>Chlorophyta</taxon>
        <taxon>core chlorophytes</taxon>
        <taxon>Chlorophyceae</taxon>
        <taxon>CS clade</taxon>
        <taxon>Chlamydomonadales</taxon>
        <taxon>Volvocaceae</taxon>
        <taxon>Gonium</taxon>
    </lineage>
</organism>
<proteinExistence type="predicted"/>
<comment type="caution">
    <text evidence="2">The sequence shown here is derived from an EMBL/GenBank/DDBJ whole genome shotgun (WGS) entry which is preliminary data.</text>
</comment>
<gene>
    <name evidence="2" type="ORF">GPECTOR_45g192</name>
</gene>
<dbReference type="OrthoDB" id="523795at2759"/>
<sequence length="144" mass="15313">MYGLGVTLKCACQEKSAKYEFLRSTDLPYMKGLDKAMGKALKAYQAELGDSGTAILLMCDCGAWYLLNDQGDRRRIRGEGEANGLDKDHNKQIAAELAERGVARVLRPPPGAGAGTGAGQQHPTTQPLPQAQSRAGTPPSAAVR</sequence>
<evidence type="ECO:0000256" key="1">
    <source>
        <dbReference type="SAM" id="MobiDB-lite"/>
    </source>
</evidence>
<evidence type="ECO:0000313" key="3">
    <source>
        <dbReference type="Proteomes" id="UP000075714"/>
    </source>
</evidence>
<dbReference type="AlphaFoldDB" id="A0A150G901"/>
<dbReference type="EMBL" id="LSYV01000046">
    <property type="protein sequence ID" value="KXZ46322.1"/>
    <property type="molecule type" value="Genomic_DNA"/>
</dbReference>
<keyword evidence="3" id="KW-1185">Reference proteome</keyword>
<accession>A0A150G901</accession>